<evidence type="ECO:0000313" key="8">
    <source>
        <dbReference type="Proteomes" id="UP000247551"/>
    </source>
</evidence>
<dbReference type="AlphaFoldDB" id="A0A318V7I6"/>
<dbReference type="RefSeq" id="WP_175404946.1">
    <property type="nucleotide sequence ID" value="NZ_QKLW01000002.1"/>
</dbReference>
<evidence type="ECO:0000256" key="1">
    <source>
        <dbReference type="ARBA" id="ARBA00022729"/>
    </source>
</evidence>
<feature type="signal peptide" evidence="5">
    <location>
        <begin position="1"/>
        <end position="27"/>
    </location>
</feature>
<sequence length="120" mass="13002">MSIKTSRLQKFLVCASLLALTACSSVTKETSLDSDVDDMGDISQTNAATYLCNAAPLHVFFHAENAQITWNDKEYTLTRAISASGSFYLGEGLTFWIHGETAELEVGAMAATCRLVKVES</sequence>
<comment type="caution">
    <text evidence="7">The sequence shown here is derived from an EMBL/GenBank/DDBJ whole genome shotgun (WGS) entry which is preliminary data.</text>
</comment>
<proteinExistence type="predicted"/>
<evidence type="ECO:0000256" key="3">
    <source>
        <dbReference type="ARBA" id="ARBA00023139"/>
    </source>
</evidence>
<protein>
    <submittedName>
        <fullName evidence="7">Membrane-bound inhibitor of C-type lysozyme</fullName>
    </submittedName>
</protein>
<dbReference type="Gene3D" id="2.40.128.200">
    <property type="match status" value="1"/>
</dbReference>
<evidence type="ECO:0000256" key="4">
    <source>
        <dbReference type="ARBA" id="ARBA00023288"/>
    </source>
</evidence>
<feature type="chain" id="PRO_5016276020" evidence="5">
    <location>
        <begin position="28"/>
        <end position="120"/>
    </location>
</feature>
<keyword evidence="3" id="KW-0564">Palmitate</keyword>
<evidence type="ECO:0000256" key="2">
    <source>
        <dbReference type="ARBA" id="ARBA00023136"/>
    </source>
</evidence>
<keyword evidence="1 5" id="KW-0732">Signal</keyword>
<evidence type="ECO:0000313" key="7">
    <source>
        <dbReference type="EMBL" id="PYF83537.1"/>
    </source>
</evidence>
<reference evidence="7 8" key="1">
    <citation type="submission" date="2018-06" db="EMBL/GenBank/DDBJ databases">
        <title>Genomic Encyclopedia of Type Strains, Phase III (KMG-III): the genomes of soil and plant-associated and newly described type strains.</title>
        <authorList>
            <person name="Whitman W."/>
        </authorList>
    </citation>
    <scope>NUCLEOTIDE SEQUENCE [LARGE SCALE GENOMIC DNA]</scope>
    <source>
        <strain evidence="7 8">CECT 7730</strain>
    </source>
</reference>
<organism evidence="7 8">
    <name type="scientific">Marinomonas alcarazii</name>
    <dbReference type="NCBI Taxonomy" id="491949"/>
    <lineage>
        <taxon>Bacteria</taxon>
        <taxon>Pseudomonadati</taxon>
        <taxon>Pseudomonadota</taxon>
        <taxon>Gammaproteobacteria</taxon>
        <taxon>Oceanospirillales</taxon>
        <taxon>Oceanospirillaceae</taxon>
        <taxon>Marinomonas</taxon>
    </lineage>
</organism>
<keyword evidence="8" id="KW-1185">Reference proteome</keyword>
<dbReference type="PROSITE" id="PS51257">
    <property type="entry name" value="PROKAR_LIPOPROTEIN"/>
    <property type="match status" value="1"/>
</dbReference>
<dbReference type="SUPFAM" id="SSF141488">
    <property type="entry name" value="YdhA-like"/>
    <property type="match status" value="1"/>
</dbReference>
<dbReference type="InterPro" id="IPR036328">
    <property type="entry name" value="MliC_sf"/>
</dbReference>
<keyword evidence="4" id="KW-0449">Lipoprotein</keyword>
<feature type="domain" description="C-type lysozyme inhibitor" evidence="6">
    <location>
        <begin position="50"/>
        <end position="109"/>
    </location>
</feature>
<dbReference type="EMBL" id="QKLW01000002">
    <property type="protein sequence ID" value="PYF83537.1"/>
    <property type="molecule type" value="Genomic_DNA"/>
</dbReference>
<name>A0A318V7I6_9GAMM</name>
<accession>A0A318V7I6</accession>
<gene>
    <name evidence="7" type="ORF">DFP75_102634</name>
</gene>
<dbReference type="Proteomes" id="UP000247551">
    <property type="component" value="Unassembled WGS sequence"/>
</dbReference>
<dbReference type="Pfam" id="PF09864">
    <property type="entry name" value="MliC"/>
    <property type="match status" value="1"/>
</dbReference>
<evidence type="ECO:0000256" key="5">
    <source>
        <dbReference type="SAM" id="SignalP"/>
    </source>
</evidence>
<dbReference type="InterPro" id="IPR018660">
    <property type="entry name" value="MliC"/>
</dbReference>
<evidence type="ECO:0000259" key="6">
    <source>
        <dbReference type="Pfam" id="PF09864"/>
    </source>
</evidence>
<keyword evidence="2" id="KW-0472">Membrane</keyword>